<dbReference type="InterPro" id="IPR050498">
    <property type="entry name" value="Ycf3"/>
</dbReference>
<dbReference type="PANTHER" id="PTHR44858:SF1">
    <property type="entry name" value="UDP-N-ACETYLGLUCOSAMINE--PEPTIDE N-ACETYLGLUCOSAMINYLTRANSFERASE SPINDLY-RELATED"/>
    <property type="match status" value="1"/>
</dbReference>
<protein>
    <submittedName>
        <fullName evidence="4">Tetratricopeptide repeat protein</fullName>
    </submittedName>
</protein>
<evidence type="ECO:0000256" key="3">
    <source>
        <dbReference type="PROSITE-ProRule" id="PRU00339"/>
    </source>
</evidence>
<dbReference type="PROSITE" id="PS50005">
    <property type="entry name" value="TPR"/>
    <property type="match status" value="6"/>
</dbReference>
<dbReference type="SUPFAM" id="SSF48452">
    <property type="entry name" value="TPR-like"/>
    <property type="match status" value="1"/>
</dbReference>
<reference evidence="5" key="1">
    <citation type="journal article" date="2019" name="Int. J. Syst. Evol. Microbiol.">
        <title>The Global Catalogue of Microorganisms (GCM) 10K type strain sequencing project: providing services to taxonomists for standard genome sequencing and annotation.</title>
        <authorList>
            <consortium name="The Broad Institute Genomics Platform"/>
            <consortium name="The Broad Institute Genome Sequencing Center for Infectious Disease"/>
            <person name="Wu L."/>
            <person name="Ma J."/>
        </authorList>
    </citation>
    <scope>NUCLEOTIDE SEQUENCE [LARGE SCALE GENOMIC DNA]</scope>
    <source>
        <strain evidence="5">KCTC 15012</strain>
    </source>
</reference>
<dbReference type="EMBL" id="JBHUIY010000008">
    <property type="protein sequence ID" value="MFD2233305.1"/>
    <property type="molecule type" value="Genomic_DNA"/>
</dbReference>
<evidence type="ECO:0000313" key="5">
    <source>
        <dbReference type="Proteomes" id="UP001597296"/>
    </source>
</evidence>
<organism evidence="4 5">
    <name type="scientific">Phaeospirillum tilakii</name>
    <dbReference type="NCBI Taxonomy" id="741673"/>
    <lineage>
        <taxon>Bacteria</taxon>
        <taxon>Pseudomonadati</taxon>
        <taxon>Pseudomonadota</taxon>
        <taxon>Alphaproteobacteria</taxon>
        <taxon>Rhodospirillales</taxon>
        <taxon>Rhodospirillaceae</taxon>
        <taxon>Phaeospirillum</taxon>
    </lineage>
</organism>
<evidence type="ECO:0000256" key="1">
    <source>
        <dbReference type="ARBA" id="ARBA00022737"/>
    </source>
</evidence>
<dbReference type="PROSITE" id="PS50293">
    <property type="entry name" value="TPR_REGION"/>
    <property type="match status" value="3"/>
</dbReference>
<dbReference type="Gene3D" id="3.40.50.2000">
    <property type="entry name" value="Glycogen Phosphorylase B"/>
    <property type="match status" value="1"/>
</dbReference>
<dbReference type="SUPFAM" id="SSF53756">
    <property type="entry name" value="UDP-Glycosyltransferase/glycogen phosphorylase"/>
    <property type="match status" value="1"/>
</dbReference>
<dbReference type="RefSeq" id="WP_377315084.1">
    <property type="nucleotide sequence ID" value="NZ_JBHUIY010000008.1"/>
</dbReference>
<feature type="repeat" description="TPR" evidence="3">
    <location>
        <begin position="145"/>
        <end position="178"/>
    </location>
</feature>
<dbReference type="Proteomes" id="UP001597296">
    <property type="component" value="Unassembled WGS sequence"/>
</dbReference>
<keyword evidence="2 3" id="KW-0802">TPR repeat</keyword>
<dbReference type="Pfam" id="PF13432">
    <property type="entry name" value="TPR_16"/>
    <property type="match status" value="2"/>
</dbReference>
<gene>
    <name evidence="4" type="ORF">ACFSNB_05765</name>
</gene>
<accession>A0ABW5CB41</accession>
<feature type="repeat" description="TPR" evidence="3">
    <location>
        <begin position="77"/>
        <end position="110"/>
    </location>
</feature>
<evidence type="ECO:0000256" key="2">
    <source>
        <dbReference type="ARBA" id="ARBA00022803"/>
    </source>
</evidence>
<feature type="repeat" description="TPR" evidence="3">
    <location>
        <begin position="111"/>
        <end position="144"/>
    </location>
</feature>
<dbReference type="SMART" id="SM00028">
    <property type="entry name" value="TPR"/>
    <property type="match status" value="8"/>
</dbReference>
<dbReference type="Pfam" id="PF13414">
    <property type="entry name" value="TPR_11"/>
    <property type="match status" value="2"/>
</dbReference>
<evidence type="ECO:0000313" key="4">
    <source>
        <dbReference type="EMBL" id="MFD2233305.1"/>
    </source>
</evidence>
<dbReference type="InterPro" id="IPR019734">
    <property type="entry name" value="TPR_rpt"/>
</dbReference>
<sequence>MTHTDSAGPADPLRAAFDRHRAGALAEAVALYRAYLDRRPDSCEGHYLLGLCHAQRHEFAPAEACLAAAVRLRPDDPVLLRSHGNILKMAGRHQEAVARFDAALALDPASAETHRCRALSLKGLGRFDAALAAFGAALAVEPDHVETLASRANLLVELGRPEAALADYDRALALRPDFTEAHNNRGVVLNGLGAYREAMLSFCQALTLRKDYPEAYNNRGITFKSLAKYEMALRDYDTALALRPSYPEAHNNRGNALKEMRRLEEALQSFERAIALKPDYAEAYNNRGVVRADLQQTEEAIHNYDRAIALRPDYAEAHFNRALSQLQLGRFAEGWSGYEWRWRNPNLCLSAQPLPLPQPPWRGGEDLAGRTLLLHGEQGLGDAIQFCRYARLAAARGARVVLEADRPLVRLLSGLDGVAQLVGRGEALPAFDLHCPLLSLPLAFGTTLDTIPAAPSYLAADPALVERWRHRLGPATGPRIGVVWSGSASHRNDACRSLPLAAFAALISPRFEFLCLHQEIRDADAAQAADTPGLRLFCDDIEDFADTAALCALCDLVISVDTSVAHLAAALGRPTWVALPFNADWRWLLERPDSPWYPSLRLYRQSVADGLRGDWGAVLAALGADLAARFGDAAAVAKG</sequence>
<keyword evidence="1" id="KW-0677">Repeat</keyword>
<dbReference type="InterPro" id="IPR002201">
    <property type="entry name" value="Glyco_trans_9"/>
</dbReference>
<dbReference type="Pfam" id="PF01075">
    <property type="entry name" value="Glyco_transf_9"/>
    <property type="match status" value="1"/>
</dbReference>
<feature type="repeat" description="TPR" evidence="3">
    <location>
        <begin position="247"/>
        <end position="280"/>
    </location>
</feature>
<dbReference type="Gene3D" id="1.25.40.10">
    <property type="entry name" value="Tetratricopeptide repeat domain"/>
    <property type="match status" value="5"/>
</dbReference>
<dbReference type="InterPro" id="IPR011990">
    <property type="entry name" value="TPR-like_helical_dom_sf"/>
</dbReference>
<name>A0ABW5CB41_9PROT</name>
<dbReference type="PANTHER" id="PTHR44858">
    <property type="entry name" value="TETRATRICOPEPTIDE REPEAT PROTEIN 6"/>
    <property type="match status" value="1"/>
</dbReference>
<feature type="repeat" description="TPR" evidence="3">
    <location>
        <begin position="281"/>
        <end position="314"/>
    </location>
</feature>
<comment type="caution">
    <text evidence="4">The sequence shown here is derived from an EMBL/GenBank/DDBJ whole genome shotgun (WGS) entry which is preliminary data.</text>
</comment>
<feature type="repeat" description="TPR" evidence="3">
    <location>
        <begin position="213"/>
        <end position="246"/>
    </location>
</feature>
<proteinExistence type="predicted"/>
<keyword evidence="5" id="KW-1185">Reference proteome</keyword>
<dbReference type="Pfam" id="PF00515">
    <property type="entry name" value="TPR_1"/>
    <property type="match status" value="2"/>
</dbReference>